<gene>
    <name evidence="1" type="ORF">BDK89_3033</name>
</gene>
<organism evidence="1 2">
    <name type="scientific">Ilumatobacter fluminis</name>
    <dbReference type="NCBI Taxonomy" id="467091"/>
    <lineage>
        <taxon>Bacteria</taxon>
        <taxon>Bacillati</taxon>
        <taxon>Actinomycetota</taxon>
        <taxon>Acidimicrobiia</taxon>
        <taxon>Acidimicrobiales</taxon>
        <taxon>Ilumatobacteraceae</taxon>
        <taxon>Ilumatobacter</taxon>
    </lineage>
</organism>
<dbReference type="RefSeq" id="WP_133869716.1">
    <property type="nucleotide sequence ID" value="NZ_SOAU01000001.1"/>
</dbReference>
<evidence type="ECO:0000313" key="1">
    <source>
        <dbReference type="EMBL" id="TDT17425.1"/>
    </source>
</evidence>
<comment type="caution">
    <text evidence="1">The sequence shown here is derived from an EMBL/GenBank/DDBJ whole genome shotgun (WGS) entry which is preliminary data.</text>
</comment>
<dbReference type="Proteomes" id="UP000294558">
    <property type="component" value="Unassembled WGS sequence"/>
</dbReference>
<dbReference type="EMBL" id="SOAU01000001">
    <property type="protein sequence ID" value="TDT17425.1"/>
    <property type="molecule type" value="Genomic_DNA"/>
</dbReference>
<protein>
    <submittedName>
        <fullName evidence="1">Uncharacterized protein</fullName>
    </submittedName>
</protein>
<evidence type="ECO:0000313" key="2">
    <source>
        <dbReference type="Proteomes" id="UP000294558"/>
    </source>
</evidence>
<proteinExistence type="predicted"/>
<sequence length="477" mass="49630">MKRRLPGLLLVLVAVVGVVVASRNTAESSVPQFSVTTAGWMPSAPAAGGLIESWFCPGVPATGVDGVDGEIVIANRGGQSLEGTVLVLNDDAESRRLDLLVDPWTTATLDLDETLPGAITGAVVEIEGGGALVEQVALSPDGNSYAACANATSDAWYLADGFTVEGSIDQVILTNPFEQTVVANLSFSTQEGYREPGSYRGLTVPPRSIRVVDLGAPGAGAQSEPVLAVDVEVTRGRLVVGRSQDFVGGGRSGTQVSLGSPVTREQWWFSNGASGPGIDEEYVIYNPTSQSVEVDVLFIGIETPVLVDPIEVPARQVVTYDSSTQEGLPDGGHAVVFATASSEPSIVVDRVITETDGEVRGTGVLTGALARNGYVASTWYVPRGPEESVSEAIVIYNVDNEPGTVTVSAVGTSGPVPIEGLIDVDYGAAGRVSLDLDDPLIAGRQLIVEGTTRIMVERSFPNGVGGLRTPSWAIPQG</sequence>
<dbReference type="InterPro" id="IPR043777">
    <property type="entry name" value="DUF5719"/>
</dbReference>
<dbReference type="OrthoDB" id="5241095at2"/>
<name>A0A4R7I1V3_9ACTN</name>
<reference evidence="1 2" key="1">
    <citation type="submission" date="2019-03" db="EMBL/GenBank/DDBJ databases">
        <title>Sequencing the genomes of 1000 actinobacteria strains.</title>
        <authorList>
            <person name="Klenk H.-P."/>
        </authorList>
    </citation>
    <scope>NUCLEOTIDE SEQUENCE [LARGE SCALE GENOMIC DNA]</scope>
    <source>
        <strain evidence="1 2">DSM 18936</strain>
    </source>
</reference>
<accession>A0A4R7I1V3</accession>
<dbReference type="Pfam" id="PF18986">
    <property type="entry name" value="DUF5719"/>
    <property type="match status" value="1"/>
</dbReference>
<keyword evidence="2" id="KW-1185">Reference proteome</keyword>
<dbReference type="AlphaFoldDB" id="A0A4R7I1V3"/>